<evidence type="ECO:0000256" key="4">
    <source>
        <dbReference type="ARBA" id="ARBA00023136"/>
    </source>
</evidence>
<dbReference type="AlphaFoldDB" id="A0A8K1FQX4"/>
<dbReference type="OrthoDB" id="72821at2759"/>
<organism evidence="7 8">
    <name type="scientific">Pythium oligandrum</name>
    <name type="common">Mycoparasitic fungus</name>
    <dbReference type="NCBI Taxonomy" id="41045"/>
    <lineage>
        <taxon>Eukaryota</taxon>
        <taxon>Sar</taxon>
        <taxon>Stramenopiles</taxon>
        <taxon>Oomycota</taxon>
        <taxon>Peronosporomycetes</taxon>
        <taxon>Pythiales</taxon>
        <taxon>Pythiaceae</taxon>
        <taxon>Pythium</taxon>
    </lineage>
</organism>
<evidence type="ECO:0000256" key="3">
    <source>
        <dbReference type="ARBA" id="ARBA00022989"/>
    </source>
</evidence>
<reference evidence="7" key="1">
    <citation type="submission" date="2019-03" db="EMBL/GenBank/DDBJ databases">
        <title>Long read genome sequence of the mycoparasitic Pythium oligandrum ATCC 38472 isolated from sugarbeet rhizosphere.</title>
        <authorList>
            <person name="Gaulin E."/>
        </authorList>
    </citation>
    <scope>NUCLEOTIDE SEQUENCE</scope>
    <source>
        <strain evidence="7">ATCC 38472_TT</strain>
    </source>
</reference>
<accession>A0A8K1FQX4</accession>
<evidence type="ECO:0008006" key="9">
    <source>
        <dbReference type="Google" id="ProtNLM"/>
    </source>
</evidence>
<dbReference type="InterPro" id="IPR018499">
    <property type="entry name" value="Tetraspanin/Peripherin"/>
</dbReference>
<dbReference type="EMBL" id="SPLM01000002">
    <property type="protein sequence ID" value="TMW68402.1"/>
    <property type="molecule type" value="Genomic_DNA"/>
</dbReference>
<name>A0A8K1FQX4_PYTOL</name>
<feature type="transmembrane region" description="Helical" evidence="6">
    <location>
        <begin position="55"/>
        <end position="79"/>
    </location>
</feature>
<evidence type="ECO:0000256" key="5">
    <source>
        <dbReference type="SAM" id="MobiDB-lite"/>
    </source>
</evidence>
<feature type="transmembrane region" description="Helical" evidence="6">
    <location>
        <begin position="86"/>
        <end position="110"/>
    </location>
</feature>
<dbReference type="Proteomes" id="UP000794436">
    <property type="component" value="Unassembled WGS sequence"/>
</dbReference>
<evidence type="ECO:0000256" key="6">
    <source>
        <dbReference type="SAM" id="Phobius"/>
    </source>
</evidence>
<comment type="caution">
    <text evidence="7">The sequence shown here is derived from an EMBL/GenBank/DDBJ whole genome shotgun (WGS) entry which is preliminary data.</text>
</comment>
<comment type="subcellular location">
    <subcellularLocation>
        <location evidence="1">Membrane</location>
        <topology evidence="1">Multi-pass membrane protein</topology>
    </subcellularLocation>
</comment>
<dbReference type="Pfam" id="PF00335">
    <property type="entry name" value="Tetraspanin"/>
    <property type="match status" value="1"/>
</dbReference>
<sequence>MGCLSESSKICSTLLLIAINMLLLAGGVLVEYASIHLRNTGWLDVVEAYWSSADKLLLAMQIIGGILIGLAVLGSIAAICRWRFGLLIYSFVVSIMLILFAIIAVLAFIVRNKSENWKSQAYPAESDEEKVKTEFDRIYCYAQGAYICNSITVKDAATLFMPGIDSSILSQFGDAKGVSEICGTYLTLIPTIKPLCEACEVAKNADNITDVLDWANEKCPRTDSTMLWCGSYLVTGEAGSTGTAPYTQCRSEFLGLVSDTTLLIGAGGVLVAVGALLVIAFSCFLRRKERKEQNYDDLSYTPAHRQNHNVNTPETSQPIYSKV</sequence>
<protein>
    <recommendedName>
        <fullName evidence="9">Tetraspanin</fullName>
    </recommendedName>
</protein>
<keyword evidence="8" id="KW-1185">Reference proteome</keyword>
<feature type="compositionally biased region" description="Polar residues" evidence="5">
    <location>
        <begin position="308"/>
        <end position="323"/>
    </location>
</feature>
<evidence type="ECO:0000256" key="2">
    <source>
        <dbReference type="ARBA" id="ARBA00022692"/>
    </source>
</evidence>
<feature type="transmembrane region" description="Helical" evidence="6">
    <location>
        <begin position="12"/>
        <end position="35"/>
    </location>
</feature>
<keyword evidence="2 6" id="KW-0812">Transmembrane</keyword>
<keyword evidence="4 6" id="KW-0472">Membrane</keyword>
<feature type="region of interest" description="Disordered" evidence="5">
    <location>
        <begin position="296"/>
        <end position="323"/>
    </location>
</feature>
<evidence type="ECO:0000313" key="7">
    <source>
        <dbReference type="EMBL" id="TMW68402.1"/>
    </source>
</evidence>
<evidence type="ECO:0000256" key="1">
    <source>
        <dbReference type="ARBA" id="ARBA00004141"/>
    </source>
</evidence>
<proteinExistence type="predicted"/>
<keyword evidence="3 6" id="KW-1133">Transmembrane helix</keyword>
<gene>
    <name evidence="7" type="ORF">Poli38472_005870</name>
</gene>
<evidence type="ECO:0000313" key="8">
    <source>
        <dbReference type="Proteomes" id="UP000794436"/>
    </source>
</evidence>
<dbReference type="GO" id="GO:0016020">
    <property type="term" value="C:membrane"/>
    <property type="evidence" value="ECO:0007669"/>
    <property type="project" value="UniProtKB-SubCell"/>
</dbReference>
<feature type="transmembrane region" description="Helical" evidence="6">
    <location>
        <begin position="262"/>
        <end position="285"/>
    </location>
</feature>